<organism evidence="3">
    <name type="scientific">Strongyloides stercoralis</name>
    <name type="common">Threadworm</name>
    <dbReference type="NCBI Taxonomy" id="6248"/>
    <lineage>
        <taxon>Eukaryota</taxon>
        <taxon>Metazoa</taxon>
        <taxon>Ecdysozoa</taxon>
        <taxon>Nematoda</taxon>
        <taxon>Chromadorea</taxon>
        <taxon>Rhabditida</taxon>
        <taxon>Tylenchina</taxon>
        <taxon>Panagrolaimomorpha</taxon>
        <taxon>Strongyloidoidea</taxon>
        <taxon>Strongyloididae</taxon>
        <taxon>Strongyloides</taxon>
    </lineage>
</organism>
<keyword evidence="1" id="KW-0472">Membrane</keyword>
<dbReference type="WBParaSite" id="SSTP_0000772600.1">
    <property type="protein sequence ID" value="SSTP_0000772600.1"/>
    <property type="gene ID" value="SSTP_0000772600"/>
</dbReference>
<keyword evidence="1" id="KW-1133">Transmembrane helix</keyword>
<keyword evidence="2" id="KW-1185">Reference proteome</keyword>
<evidence type="ECO:0000313" key="4">
    <source>
        <dbReference type="WBParaSite" id="TCONS_00006993.p1"/>
    </source>
</evidence>
<dbReference type="WBParaSite" id="TCONS_00006993.p1">
    <property type="protein sequence ID" value="TCONS_00006993.p1"/>
    <property type="gene ID" value="XLOC_005072"/>
</dbReference>
<proteinExistence type="predicted"/>
<keyword evidence="1" id="KW-0812">Transmembrane</keyword>
<reference evidence="3" key="1">
    <citation type="submission" date="2015-08" db="UniProtKB">
        <authorList>
            <consortium name="WormBaseParasite"/>
        </authorList>
    </citation>
    <scope>IDENTIFICATION</scope>
</reference>
<evidence type="ECO:0000313" key="3">
    <source>
        <dbReference type="WBParaSite" id="SSTP_0000772600.1"/>
    </source>
</evidence>
<evidence type="ECO:0000256" key="1">
    <source>
        <dbReference type="SAM" id="Phobius"/>
    </source>
</evidence>
<name>A0A0K0EE12_STRER</name>
<sequence length="244" mass="27649">MTLFIWIDYNKISISIYGIFLCFMFVICCLFGNWLSQADNDINNAIEIRKNGLFITKKLPIEEYSGINSSLYEELSIPTHVHNINDMTSDFSTILFQSDNIDISTSPDFICSLENYHITNYPLHQFLRSHNSGIVLSTIYPNNSFFFSQLSNSLPNLRQQDNNILSQILVSEGLPPNTINISSSQNNNSTVFHIASSQNFNIPNEITNNKTFQVPLSSINDLPSYEEINLNAQNNTQSNNIITG</sequence>
<feature type="transmembrane region" description="Helical" evidence="1">
    <location>
        <begin position="12"/>
        <end position="35"/>
    </location>
</feature>
<evidence type="ECO:0000313" key="2">
    <source>
        <dbReference type="Proteomes" id="UP000035681"/>
    </source>
</evidence>
<accession>A0A0K0EE12</accession>
<dbReference type="AlphaFoldDB" id="A0A0K0EE12"/>
<dbReference type="Proteomes" id="UP000035681">
    <property type="component" value="Unplaced"/>
</dbReference>
<protein>
    <submittedName>
        <fullName evidence="3 4">Uncharacterized protein</fullName>
    </submittedName>
</protein>